<reference evidence="2 3" key="1">
    <citation type="journal article" date="2021" name="Nat. Plants">
        <title>The Taxus genome provides insights into paclitaxel biosynthesis.</title>
        <authorList>
            <person name="Xiong X."/>
            <person name="Gou J."/>
            <person name="Liao Q."/>
            <person name="Li Y."/>
            <person name="Zhou Q."/>
            <person name="Bi G."/>
            <person name="Li C."/>
            <person name="Du R."/>
            <person name="Wang X."/>
            <person name="Sun T."/>
            <person name="Guo L."/>
            <person name="Liang H."/>
            <person name="Lu P."/>
            <person name="Wu Y."/>
            <person name="Zhang Z."/>
            <person name="Ro D.K."/>
            <person name="Shang Y."/>
            <person name="Huang S."/>
            <person name="Yan J."/>
        </authorList>
    </citation>
    <scope>NUCLEOTIDE SEQUENCE [LARGE SCALE GENOMIC DNA]</scope>
    <source>
        <strain evidence="2">Ta-2019</strain>
    </source>
</reference>
<proteinExistence type="predicted"/>
<comment type="caution">
    <text evidence="2">The sequence shown here is derived from an EMBL/GenBank/DDBJ whole genome shotgun (WGS) entry which is preliminary data.</text>
</comment>
<protein>
    <submittedName>
        <fullName evidence="2">Uncharacterized protein</fullName>
    </submittedName>
</protein>
<evidence type="ECO:0000313" key="3">
    <source>
        <dbReference type="Proteomes" id="UP000824469"/>
    </source>
</evidence>
<evidence type="ECO:0000256" key="1">
    <source>
        <dbReference type="SAM" id="Coils"/>
    </source>
</evidence>
<dbReference type="AlphaFoldDB" id="A0AA38KUZ9"/>
<accession>A0AA38KUZ9</accession>
<keyword evidence="3" id="KW-1185">Reference proteome</keyword>
<feature type="coiled-coil region" evidence="1">
    <location>
        <begin position="1"/>
        <end position="28"/>
    </location>
</feature>
<feature type="non-terminal residue" evidence="2">
    <location>
        <position position="64"/>
    </location>
</feature>
<dbReference type="EMBL" id="JAHRHJ020000007">
    <property type="protein sequence ID" value="KAH9308961.1"/>
    <property type="molecule type" value="Genomic_DNA"/>
</dbReference>
<name>A0AA38KUZ9_TAXCH</name>
<sequence length="64" mass="6653">MSAELAELEEKKLEKARLKAAIAQAIRHGAAMVEDLEDDAATIVGSTCGPRIRSGRAGRGASSS</sequence>
<keyword evidence="1" id="KW-0175">Coiled coil</keyword>
<gene>
    <name evidence="2" type="ORF">KI387_036872</name>
</gene>
<organism evidence="2 3">
    <name type="scientific">Taxus chinensis</name>
    <name type="common">Chinese yew</name>
    <name type="synonym">Taxus wallichiana var. chinensis</name>
    <dbReference type="NCBI Taxonomy" id="29808"/>
    <lineage>
        <taxon>Eukaryota</taxon>
        <taxon>Viridiplantae</taxon>
        <taxon>Streptophyta</taxon>
        <taxon>Embryophyta</taxon>
        <taxon>Tracheophyta</taxon>
        <taxon>Spermatophyta</taxon>
        <taxon>Pinopsida</taxon>
        <taxon>Pinidae</taxon>
        <taxon>Conifers II</taxon>
        <taxon>Cupressales</taxon>
        <taxon>Taxaceae</taxon>
        <taxon>Taxus</taxon>
    </lineage>
</organism>
<evidence type="ECO:0000313" key="2">
    <source>
        <dbReference type="EMBL" id="KAH9308961.1"/>
    </source>
</evidence>
<dbReference type="Proteomes" id="UP000824469">
    <property type="component" value="Unassembled WGS sequence"/>
</dbReference>